<accession>B8AHA2</accession>
<sequence>MERRWRCGRASEQGGAAVAVRPGGRGAAADDRRGAAAADHRPPRCHLREFEGGAWRRRRRQQHANGDGKLLLPSIGMPKKGDQSSGPGAHSSLPPQSAKAKGLVRPGVHRARRDHLPRRRRLRRRPALRPAALQEEGGLRRGPVLRHQCRRGDLEKGFEIKYPVMKPMASSRAMIHDIDDGFEIKFTPGKPAAWKNDSKGDGKGHQQQHQQHQHQHHPQQHGMPQHHPQHGMPMPPGFRYPANVVRQGQIRGGTFISAKPST</sequence>
<feature type="compositionally biased region" description="Basic residues" evidence="1">
    <location>
        <begin position="107"/>
        <end position="127"/>
    </location>
</feature>
<dbReference type="Gramene" id="BGIOSGA008891-TA">
    <property type="protein sequence ID" value="BGIOSGA008891-PA"/>
    <property type="gene ID" value="BGIOSGA008891"/>
</dbReference>
<organism evidence="2 3">
    <name type="scientific">Oryza sativa subsp. indica</name>
    <name type="common">Rice</name>
    <dbReference type="NCBI Taxonomy" id="39946"/>
    <lineage>
        <taxon>Eukaryota</taxon>
        <taxon>Viridiplantae</taxon>
        <taxon>Streptophyta</taxon>
        <taxon>Embryophyta</taxon>
        <taxon>Tracheophyta</taxon>
        <taxon>Spermatophyta</taxon>
        <taxon>Magnoliopsida</taxon>
        <taxon>Liliopsida</taxon>
        <taxon>Poales</taxon>
        <taxon>Poaceae</taxon>
        <taxon>BOP clade</taxon>
        <taxon>Oryzoideae</taxon>
        <taxon>Oryzeae</taxon>
        <taxon>Oryzinae</taxon>
        <taxon>Oryza</taxon>
        <taxon>Oryza sativa</taxon>
    </lineage>
</organism>
<evidence type="ECO:0000313" key="3">
    <source>
        <dbReference type="Proteomes" id="UP000007015"/>
    </source>
</evidence>
<dbReference type="Proteomes" id="UP000007015">
    <property type="component" value="Chromosome 2"/>
</dbReference>
<protein>
    <submittedName>
        <fullName evidence="2">Uncharacterized protein</fullName>
    </submittedName>
</protein>
<gene>
    <name evidence="2" type="ORF">OsI_08628</name>
</gene>
<evidence type="ECO:0000313" key="2">
    <source>
        <dbReference type="EMBL" id="EEC73862.1"/>
    </source>
</evidence>
<reference evidence="2 3" key="1">
    <citation type="journal article" date="2005" name="PLoS Biol.">
        <title>The genomes of Oryza sativa: a history of duplications.</title>
        <authorList>
            <person name="Yu J."/>
            <person name="Wang J."/>
            <person name="Lin W."/>
            <person name="Li S."/>
            <person name="Li H."/>
            <person name="Zhou J."/>
            <person name="Ni P."/>
            <person name="Dong W."/>
            <person name="Hu S."/>
            <person name="Zeng C."/>
            <person name="Zhang J."/>
            <person name="Zhang Y."/>
            <person name="Li R."/>
            <person name="Xu Z."/>
            <person name="Li S."/>
            <person name="Li X."/>
            <person name="Zheng H."/>
            <person name="Cong L."/>
            <person name="Lin L."/>
            <person name="Yin J."/>
            <person name="Geng J."/>
            <person name="Li G."/>
            <person name="Shi J."/>
            <person name="Liu J."/>
            <person name="Lv H."/>
            <person name="Li J."/>
            <person name="Wang J."/>
            <person name="Deng Y."/>
            <person name="Ran L."/>
            <person name="Shi X."/>
            <person name="Wang X."/>
            <person name="Wu Q."/>
            <person name="Li C."/>
            <person name="Ren X."/>
            <person name="Wang J."/>
            <person name="Wang X."/>
            <person name="Li D."/>
            <person name="Liu D."/>
            <person name="Zhang X."/>
            <person name="Ji Z."/>
            <person name="Zhao W."/>
            <person name="Sun Y."/>
            <person name="Zhang Z."/>
            <person name="Bao J."/>
            <person name="Han Y."/>
            <person name="Dong L."/>
            <person name="Ji J."/>
            <person name="Chen P."/>
            <person name="Wu S."/>
            <person name="Liu J."/>
            <person name="Xiao Y."/>
            <person name="Bu D."/>
            <person name="Tan J."/>
            <person name="Yang L."/>
            <person name="Ye C."/>
            <person name="Zhang J."/>
            <person name="Xu J."/>
            <person name="Zhou Y."/>
            <person name="Yu Y."/>
            <person name="Zhang B."/>
            <person name="Zhuang S."/>
            <person name="Wei H."/>
            <person name="Liu B."/>
            <person name="Lei M."/>
            <person name="Yu H."/>
            <person name="Li Y."/>
            <person name="Xu H."/>
            <person name="Wei S."/>
            <person name="He X."/>
            <person name="Fang L."/>
            <person name="Zhang Z."/>
            <person name="Zhang Y."/>
            <person name="Huang X."/>
            <person name="Su Z."/>
            <person name="Tong W."/>
            <person name="Li J."/>
            <person name="Tong Z."/>
            <person name="Li S."/>
            <person name="Ye J."/>
            <person name="Wang L."/>
            <person name="Fang L."/>
            <person name="Lei T."/>
            <person name="Chen C."/>
            <person name="Chen H."/>
            <person name="Xu Z."/>
            <person name="Li H."/>
            <person name="Huang H."/>
            <person name="Zhang F."/>
            <person name="Xu H."/>
            <person name="Li N."/>
            <person name="Zhao C."/>
            <person name="Li S."/>
            <person name="Dong L."/>
            <person name="Huang Y."/>
            <person name="Li L."/>
            <person name="Xi Y."/>
            <person name="Qi Q."/>
            <person name="Li W."/>
            <person name="Zhang B."/>
            <person name="Hu W."/>
            <person name="Zhang Y."/>
            <person name="Tian X."/>
            <person name="Jiao Y."/>
            <person name="Liang X."/>
            <person name="Jin J."/>
            <person name="Gao L."/>
            <person name="Zheng W."/>
            <person name="Hao B."/>
            <person name="Liu S."/>
            <person name="Wang W."/>
            <person name="Yuan L."/>
            <person name="Cao M."/>
            <person name="McDermott J."/>
            <person name="Samudrala R."/>
            <person name="Wang J."/>
            <person name="Wong G.K."/>
            <person name="Yang H."/>
        </authorList>
    </citation>
    <scope>NUCLEOTIDE SEQUENCE [LARGE SCALE GENOMIC DNA]</scope>
    <source>
        <strain evidence="3">cv. 93-11</strain>
    </source>
</reference>
<keyword evidence="3" id="KW-1185">Reference proteome</keyword>
<feature type="region of interest" description="Disordered" evidence="1">
    <location>
        <begin position="1"/>
        <end position="136"/>
    </location>
</feature>
<proteinExistence type="predicted"/>
<evidence type="ECO:0000256" key="1">
    <source>
        <dbReference type="SAM" id="MobiDB-lite"/>
    </source>
</evidence>
<dbReference type="AlphaFoldDB" id="B8AHA2"/>
<dbReference type="HOGENOM" id="CLU_1063141_0_0_1"/>
<name>B8AHA2_ORYSI</name>
<feature type="compositionally biased region" description="Low complexity" evidence="1">
    <location>
        <begin position="220"/>
        <end position="232"/>
    </location>
</feature>
<feature type="compositionally biased region" description="Basic and acidic residues" evidence="1">
    <location>
        <begin position="28"/>
        <end position="51"/>
    </location>
</feature>
<feature type="region of interest" description="Disordered" evidence="1">
    <location>
        <begin position="188"/>
        <end position="241"/>
    </location>
</feature>
<dbReference type="EMBL" id="CM000127">
    <property type="protein sequence ID" value="EEC73862.1"/>
    <property type="molecule type" value="Genomic_DNA"/>
</dbReference>